<organism evidence="1 2">
    <name type="scientific">Plasmodium yoelii yoelii</name>
    <dbReference type="NCBI Taxonomy" id="73239"/>
    <lineage>
        <taxon>Eukaryota</taxon>
        <taxon>Sar</taxon>
        <taxon>Alveolata</taxon>
        <taxon>Apicomplexa</taxon>
        <taxon>Aconoidasida</taxon>
        <taxon>Haemosporida</taxon>
        <taxon>Plasmodiidae</taxon>
        <taxon>Plasmodium</taxon>
        <taxon>Plasmodium (Vinckeia)</taxon>
    </lineage>
</organism>
<evidence type="ECO:0000313" key="1">
    <source>
        <dbReference type="EMBL" id="EAA19580.1"/>
    </source>
</evidence>
<protein>
    <submittedName>
        <fullName evidence="1">Uncharacterized protein</fullName>
    </submittedName>
</protein>
<comment type="caution">
    <text evidence="1">The sequence shown here is derived from an EMBL/GenBank/DDBJ whole genome shotgun (WGS) entry which is preliminary data.</text>
</comment>
<dbReference type="InParanoid" id="Q7R8L4"/>
<evidence type="ECO:0000313" key="2">
    <source>
        <dbReference type="Proteomes" id="UP000008553"/>
    </source>
</evidence>
<dbReference type="EMBL" id="AABL01002589">
    <property type="protein sequence ID" value="EAA19580.1"/>
    <property type="molecule type" value="Genomic_DNA"/>
</dbReference>
<dbReference type="AlphaFoldDB" id="Q7R8L4"/>
<dbReference type="Proteomes" id="UP000008553">
    <property type="component" value="Unassembled WGS sequence"/>
</dbReference>
<reference evidence="1 2" key="1">
    <citation type="journal article" date="2002" name="Nature">
        <title>Genome sequence and comparative analysis of the model rodent malaria parasite Plasmodium yoelii yoelii.</title>
        <authorList>
            <person name="Carlton J.M."/>
            <person name="Angiuoli S.V."/>
            <person name="Suh B.B."/>
            <person name="Kooij T.W."/>
            <person name="Pertea M."/>
            <person name="Silva J.C."/>
            <person name="Ermolaeva M.D."/>
            <person name="Allen J.E."/>
            <person name="Selengut J.D."/>
            <person name="Koo H.L."/>
            <person name="Peterson J.D."/>
            <person name="Pop M."/>
            <person name="Kosack D.S."/>
            <person name="Shumway M.F."/>
            <person name="Bidwell S.L."/>
            <person name="Shallom S.J."/>
            <person name="van Aken S.E."/>
            <person name="Riedmuller S.B."/>
            <person name="Feldblyum T.V."/>
            <person name="Cho J.K."/>
            <person name="Quackenbush J."/>
            <person name="Sedegah M."/>
            <person name="Shoaibi A."/>
            <person name="Cummings L.M."/>
            <person name="Florens L."/>
            <person name="Yates J.R."/>
            <person name="Raine J.D."/>
            <person name="Sinden R.E."/>
            <person name="Harris M.A."/>
            <person name="Cunningham D.A."/>
            <person name="Preiser P.R."/>
            <person name="Bergman L.W."/>
            <person name="Vaidya A.B."/>
            <person name="van Lin L.H."/>
            <person name="Janse C.J."/>
            <person name="Waters A.P."/>
            <person name="Smith H.O."/>
            <person name="White O.R."/>
            <person name="Salzberg S.L."/>
            <person name="Venter J.C."/>
            <person name="Fraser C.M."/>
            <person name="Hoffman S.L."/>
            <person name="Gardner M.J."/>
            <person name="Carucci D.J."/>
        </authorList>
    </citation>
    <scope>NUCLEOTIDE SEQUENCE [LARGE SCALE GENOMIC DNA]</scope>
    <source>
        <strain evidence="1 2">17XNL</strain>
    </source>
</reference>
<accession>Q7R8L4</accession>
<proteinExistence type="predicted"/>
<name>Q7R8L4_PLAYO</name>
<keyword evidence="2" id="KW-1185">Reference proteome</keyword>
<dbReference type="PaxDb" id="73239-Q7R8L4"/>
<gene>
    <name evidence="1" type="ORF">PY07207</name>
</gene>
<sequence>MFYNLYFGYFNYEKMDKACIKKYNFLLFFGGVNKIRFFFPTPVIKHEKLIFEENPLKEIK</sequence>